<keyword evidence="1" id="KW-0812">Transmembrane</keyword>
<evidence type="ECO:0000313" key="2">
    <source>
        <dbReference type="EMBL" id="KAL1302379.1"/>
    </source>
</evidence>
<keyword evidence="1" id="KW-1133">Transmembrane helix</keyword>
<keyword evidence="3" id="KW-1185">Reference proteome</keyword>
<evidence type="ECO:0000313" key="3">
    <source>
        <dbReference type="Proteomes" id="UP001562354"/>
    </source>
</evidence>
<evidence type="ECO:0000256" key="1">
    <source>
        <dbReference type="SAM" id="Phobius"/>
    </source>
</evidence>
<name>A0ABR3P8E2_9PEZI</name>
<sequence>MVKPLEEITYMPPPSIGHEMGIMWGFIATMLLTTLLYGLAWQIGNKRSARIEAERVAALKASGWLDEKHIYSGESAEEREIEEMGEKVERVGSGAARDQVREIEL</sequence>
<organism evidence="2 3">
    <name type="scientific">Neodothiora populina</name>
    <dbReference type="NCBI Taxonomy" id="2781224"/>
    <lineage>
        <taxon>Eukaryota</taxon>
        <taxon>Fungi</taxon>
        <taxon>Dikarya</taxon>
        <taxon>Ascomycota</taxon>
        <taxon>Pezizomycotina</taxon>
        <taxon>Dothideomycetes</taxon>
        <taxon>Dothideomycetidae</taxon>
        <taxon>Dothideales</taxon>
        <taxon>Dothioraceae</taxon>
        <taxon>Neodothiora</taxon>
    </lineage>
</organism>
<dbReference type="Proteomes" id="UP001562354">
    <property type="component" value="Unassembled WGS sequence"/>
</dbReference>
<proteinExistence type="predicted"/>
<comment type="caution">
    <text evidence="2">The sequence shown here is derived from an EMBL/GenBank/DDBJ whole genome shotgun (WGS) entry which is preliminary data.</text>
</comment>
<accession>A0ABR3P8E2</accession>
<dbReference type="GeneID" id="95976484"/>
<reference evidence="2 3" key="1">
    <citation type="submission" date="2024-07" db="EMBL/GenBank/DDBJ databases">
        <title>Draft sequence of the Neodothiora populina.</title>
        <authorList>
            <person name="Drown D.D."/>
            <person name="Schuette U.S."/>
            <person name="Buechlein A.B."/>
            <person name="Rusch D.R."/>
            <person name="Winton L.W."/>
            <person name="Adams G.A."/>
        </authorList>
    </citation>
    <scope>NUCLEOTIDE SEQUENCE [LARGE SCALE GENOMIC DNA]</scope>
    <source>
        <strain evidence="2 3">CPC 39397</strain>
    </source>
</reference>
<keyword evidence="1" id="KW-0472">Membrane</keyword>
<protein>
    <submittedName>
        <fullName evidence="2">Uncharacterized protein</fullName>
    </submittedName>
</protein>
<dbReference type="EMBL" id="JBFMKM010000012">
    <property type="protein sequence ID" value="KAL1302379.1"/>
    <property type="molecule type" value="Genomic_DNA"/>
</dbReference>
<dbReference type="RefSeq" id="XP_069198655.1">
    <property type="nucleotide sequence ID" value="XM_069342147.1"/>
</dbReference>
<feature type="transmembrane region" description="Helical" evidence="1">
    <location>
        <begin position="20"/>
        <end position="40"/>
    </location>
</feature>
<gene>
    <name evidence="2" type="ORF">AAFC00_002782</name>
</gene>